<evidence type="ECO:0000313" key="2">
    <source>
        <dbReference type="Proteomes" id="UP000823486"/>
    </source>
</evidence>
<accession>A0ABS2QC25</accession>
<protein>
    <submittedName>
        <fullName evidence="1">Uncharacterized beta-barrel protein YwiB (DUF1934 family)</fullName>
    </submittedName>
</protein>
<comment type="caution">
    <text evidence="1">The sequence shown here is derived from an EMBL/GenBank/DDBJ whole genome shotgun (WGS) entry which is preliminary data.</text>
</comment>
<dbReference type="InterPro" id="IPR015231">
    <property type="entry name" value="DUF1934"/>
</dbReference>
<organism evidence="1 2">
    <name type="scientific">Peribacillus deserti</name>
    <dbReference type="NCBI Taxonomy" id="673318"/>
    <lineage>
        <taxon>Bacteria</taxon>
        <taxon>Bacillati</taxon>
        <taxon>Bacillota</taxon>
        <taxon>Bacilli</taxon>
        <taxon>Bacillales</taxon>
        <taxon>Bacillaceae</taxon>
        <taxon>Peribacillus</taxon>
    </lineage>
</organism>
<evidence type="ECO:0000313" key="1">
    <source>
        <dbReference type="EMBL" id="MBM7690642.1"/>
    </source>
</evidence>
<dbReference type="Pfam" id="PF09148">
    <property type="entry name" value="DUF1934"/>
    <property type="match status" value="1"/>
</dbReference>
<proteinExistence type="predicted"/>
<name>A0ABS2QC25_9BACI</name>
<dbReference type="Proteomes" id="UP000823486">
    <property type="component" value="Unassembled WGS sequence"/>
</dbReference>
<reference evidence="1 2" key="1">
    <citation type="submission" date="2021-01" db="EMBL/GenBank/DDBJ databases">
        <title>Genomic Encyclopedia of Type Strains, Phase IV (KMG-IV): sequencing the most valuable type-strain genomes for metagenomic binning, comparative biology and taxonomic classification.</title>
        <authorList>
            <person name="Goeker M."/>
        </authorList>
    </citation>
    <scope>NUCLEOTIDE SEQUENCE [LARGE SCALE GENOMIC DNA]</scope>
    <source>
        <strain evidence="1 2">DSM 105482</strain>
    </source>
</reference>
<dbReference type="SUPFAM" id="SSF50814">
    <property type="entry name" value="Lipocalins"/>
    <property type="match status" value="1"/>
</dbReference>
<dbReference type="EMBL" id="JAFBFI010000001">
    <property type="protein sequence ID" value="MBM7690642.1"/>
    <property type="molecule type" value="Genomic_DNA"/>
</dbReference>
<dbReference type="InterPro" id="IPR012674">
    <property type="entry name" value="Calycin"/>
</dbReference>
<dbReference type="RefSeq" id="WP_204537335.1">
    <property type="nucleotide sequence ID" value="NZ_JAFBFI010000001.1"/>
</dbReference>
<sequence length="146" mass="17007">MLQTDSDKRSVRVTVKTTITNGSETETFELATLGNLHNKANADYLQYEEKDENGLINTYVKFTDTELMLMRSGSVTMKQYFRENEVTSGYYESMYGRLEMQTDTSKIVREWNDPAKEGKIELYYDLMMQGNHLGVYQMTIIYKEEA</sequence>
<gene>
    <name evidence="1" type="ORF">JOC77_000045</name>
</gene>
<keyword evidence="2" id="KW-1185">Reference proteome</keyword>
<dbReference type="Gene3D" id="2.40.128.20">
    <property type="match status" value="1"/>
</dbReference>